<dbReference type="GO" id="GO:0006457">
    <property type="term" value="P:protein folding"/>
    <property type="evidence" value="ECO:0007669"/>
    <property type="project" value="InterPro"/>
</dbReference>
<dbReference type="Pfam" id="PF01346">
    <property type="entry name" value="FKBP_N"/>
    <property type="match status" value="1"/>
</dbReference>
<name>A0A411PHC8_9GAMM</name>
<dbReference type="RefSeq" id="WP_130599685.1">
    <property type="nucleotide sequence ID" value="NZ_CP036200.1"/>
</dbReference>
<dbReference type="FunFam" id="3.10.50.40:FF:000006">
    <property type="entry name" value="Peptidyl-prolyl cis-trans isomerase"/>
    <property type="match status" value="1"/>
</dbReference>
<dbReference type="EC" id="5.2.1.8" evidence="6"/>
<dbReference type="InterPro" id="IPR046357">
    <property type="entry name" value="PPIase_dom_sf"/>
</dbReference>
<dbReference type="Pfam" id="PF00254">
    <property type="entry name" value="FKBP_C"/>
    <property type="match status" value="1"/>
</dbReference>
<organism evidence="10 11">
    <name type="scientific">Shewanella maritima</name>
    <dbReference type="NCBI Taxonomy" id="2520507"/>
    <lineage>
        <taxon>Bacteria</taxon>
        <taxon>Pseudomonadati</taxon>
        <taxon>Pseudomonadota</taxon>
        <taxon>Gammaproteobacteria</taxon>
        <taxon>Alteromonadales</taxon>
        <taxon>Shewanellaceae</taxon>
        <taxon>Shewanella</taxon>
    </lineage>
</organism>
<evidence type="ECO:0000256" key="3">
    <source>
        <dbReference type="ARBA" id="ARBA00023110"/>
    </source>
</evidence>
<evidence type="ECO:0000256" key="1">
    <source>
        <dbReference type="ARBA" id="ARBA00000971"/>
    </source>
</evidence>
<feature type="signal peptide" evidence="8">
    <location>
        <begin position="1"/>
        <end position="26"/>
    </location>
</feature>
<proteinExistence type="inferred from homology"/>
<sequence>MKTLIKNTFKLTCVAALCGSSLFVQANEVDDASYALGASVGKYISSRIYSQVDLGAEVKVDTVIAGVVDALKNETKMTDEEILTHLNARAEVLNAAKEARTAKIAADNLEQGKAFLADNKSKDGVNETATGLQYEVITKGEGKTPLESDIVTVHYKGQLIDGTVFDDSFERDEPNRFPLMTVIEGWKEGLGLMPEGSKYRLTIPAELAYGEKEVGIIPPNSTLIFEVELVKVEEPGSTHHSMGGMGMGGMGSFHK</sequence>
<evidence type="ECO:0000256" key="2">
    <source>
        <dbReference type="ARBA" id="ARBA00006577"/>
    </source>
</evidence>
<dbReference type="InterPro" id="IPR000774">
    <property type="entry name" value="PPIase_FKBP_N"/>
</dbReference>
<feature type="compositionally biased region" description="Gly residues" evidence="7">
    <location>
        <begin position="243"/>
        <end position="255"/>
    </location>
</feature>
<protein>
    <recommendedName>
        <fullName evidence="6">Peptidyl-prolyl cis-trans isomerase</fullName>
        <ecNumber evidence="6">5.2.1.8</ecNumber>
    </recommendedName>
</protein>
<evidence type="ECO:0000256" key="7">
    <source>
        <dbReference type="SAM" id="MobiDB-lite"/>
    </source>
</evidence>
<dbReference type="Proteomes" id="UP000291106">
    <property type="component" value="Chromosome"/>
</dbReference>
<dbReference type="InterPro" id="IPR036944">
    <property type="entry name" value="PPIase_FKBP_N_sf"/>
</dbReference>
<accession>A0A411PHC8</accession>
<feature type="domain" description="PPIase FKBP-type" evidence="9">
    <location>
        <begin position="148"/>
        <end position="233"/>
    </location>
</feature>
<feature type="chain" id="PRO_5019453501" description="Peptidyl-prolyl cis-trans isomerase" evidence="8">
    <location>
        <begin position="27"/>
        <end position="255"/>
    </location>
</feature>
<evidence type="ECO:0000256" key="4">
    <source>
        <dbReference type="ARBA" id="ARBA00023235"/>
    </source>
</evidence>
<evidence type="ECO:0000256" key="8">
    <source>
        <dbReference type="SAM" id="SignalP"/>
    </source>
</evidence>
<dbReference type="Gene3D" id="3.10.50.40">
    <property type="match status" value="1"/>
</dbReference>
<keyword evidence="3 5" id="KW-0697">Rotamase</keyword>
<keyword evidence="11" id="KW-1185">Reference proteome</keyword>
<evidence type="ECO:0000259" key="9">
    <source>
        <dbReference type="PROSITE" id="PS50059"/>
    </source>
</evidence>
<dbReference type="PANTHER" id="PTHR43811">
    <property type="entry name" value="FKBP-TYPE PEPTIDYL-PROLYL CIS-TRANS ISOMERASE FKPA"/>
    <property type="match status" value="1"/>
</dbReference>
<dbReference type="GO" id="GO:0003755">
    <property type="term" value="F:peptidyl-prolyl cis-trans isomerase activity"/>
    <property type="evidence" value="ECO:0007669"/>
    <property type="project" value="UniProtKB-UniRule"/>
</dbReference>
<feature type="region of interest" description="Disordered" evidence="7">
    <location>
        <begin position="236"/>
        <end position="255"/>
    </location>
</feature>
<reference evidence="10 11" key="1">
    <citation type="submission" date="2019-02" db="EMBL/GenBank/DDBJ databases">
        <title>Shewanella sp. D4-2 isolated from Dokdo Island.</title>
        <authorList>
            <person name="Baek K."/>
        </authorList>
    </citation>
    <scope>NUCLEOTIDE SEQUENCE [LARGE SCALE GENOMIC DNA]</scope>
    <source>
        <strain evidence="10 11">D4-2</strain>
    </source>
</reference>
<dbReference type="OrthoDB" id="9814548at2"/>
<keyword evidence="8" id="KW-0732">Signal</keyword>
<evidence type="ECO:0000313" key="10">
    <source>
        <dbReference type="EMBL" id="QBF82999.1"/>
    </source>
</evidence>
<gene>
    <name evidence="10" type="ORF">EXU30_10060</name>
</gene>
<dbReference type="InterPro" id="IPR001179">
    <property type="entry name" value="PPIase_FKBP_dom"/>
</dbReference>
<evidence type="ECO:0000313" key="11">
    <source>
        <dbReference type="Proteomes" id="UP000291106"/>
    </source>
</evidence>
<comment type="catalytic activity">
    <reaction evidence="1 5 6">
        <text>[protein]-peptidylproline (omega=180) = [protein]-peptidylproline (omega=0)</text>
        <dbReference type="Rhea" id="RHEA:16237"/>
        <dbReference type="Rhea" id="RHEA-COMP:10747"/>
        <dbReference type="Rhea" id="RHEA-COMP:10748"/>
        <dbReference type="ChEBI" id="CHEBI:83833"/>
        <dbReference type="ChEBI" id="CHEBI:83834"/>
        <dbReference type="EC" id="5.2.1.8"/>
    </reaction>
</comment>
<keyword evidence="4 5" id="KW-0413">Isomerase</keyword>
<dbReference type="SUPFAM" id="SSF54534">
    <property type="entry name" value="FKBP-like"/>
    <property type="match status" value="1"/>
</dbReference>
<evidence type="ECO:0000256" key="6">
    <source>
        <dbReference type="RuleBase" id="RU003915"/>
    </source>
</evidence>
<dbReference type="PROSITE" id="PS50059">
    <property type="entry name" value="FKBP_PPIASE"/>
    <property type="match status" value="1"/>
</dbReference>
<comment type="similarity">
    <text evidence="2 6">Belongs to the FKBP-type PPIase family.</text>
</comment>
<dbReference type="KEGG" id="smai:EXU30_10060"/>
<evidence type="ECO:0000256" key="5">
    <source>
        <dbReference type="PROSITE-ProRule" id="PRU00277"/>
    </source>
</evidence>
<dbReference type="PANTHER" id="PTHR43811:SF19">
    <property type="entry name" value="39 KDA FK506-BINDING NUCLEAR PROTEIN"/>
    <property type="match status" value="1"/>
</dbReference>
<dbReference type="EMBL" id="CP036200">
    <property type="protein sequence ID" value="QBF82999.1"/>
    <property type="molecule type" value="Genomic_DNA"/>
</dbReference>
<dbReference type="AlphaFoldDB" id="A0A411PHC8"/>
<dbReference type="Gene3D" id="1.10.287.460">
    <property type="entry name" value="Peptidyl-prolyl cis-trans isomerase, FKBP-type, N-terminal domain"/>
    <property type="match status" value="1"/>
</dbReference>